<organism evidence="1">
    <name type="scientific">marine sediment metagenome</name>
    <dbReference type="NCBI Taxonomy" id="412755"/>
    <lineage>
        <taxon>unclassified sequences</taxon>
        <taxon>metagenomes</taxon>
        <taxon>ecological metagenomes</taxon>
    </lineage>
</organism>
<accession>A0A0F8VD65</accession>
<dbReference type="EMBL" id="LAZR01070336">
    <property type="protein sequence ID" value="KKK42317.1"/>
    <property type="molecule type" value="Genomic_DNA"/>
</dbReference>
<reference evidence="1" key="1">
    <citation type="journal article" date="2015" name="Nature">
        <title>Complex archaea that bridge the gap between prokaryotes and eukaryotes.</title>
        <authorList>
            <person name="Spang A."/>
            <person name="Saw J.H."/>
            <person name="Jorgensen S.L."/>
            <person name="Zaremba-Niedzwiedzka K."/>
            <person name="Martijn J."/>
            <person name="Lind A.E."/>
            <person name="van Eijk R."/>
            <person name="Schleper C."/>
            <person name="Guy L."/>
            <person name="Ettema T.J."/>
        </authorList>
    </citation>
    <scope>NUCLEOTIDE SEQUENCE</scope>
</reference>
<gene>
    <name evidence="1" type="ORF">LCGC14_2164470</name>
</gene>
<dbReference type="AlphaFoldDB" id="A0A0F8VD65"/>
<comment type="caution">
    <text evidence="1">The sequence shown here is derived from an EMBL/GenBank/DDBJ whole genome shotgun (WGS) entry which is preliminary data.</text>
</comment>
<sequence length="85" mass="9429">MKVYLGKTGLGNSWQEPFPETTKCHKCGGKARIMFVGIEEGDVLKWVSDLRDNGGKGDYWVHDAIACAVYLCEDCFETVAILNQA</sequence>
<name>A0A0F8VD65_9ZZZZ</name>
<evidence type="ECO:0000313" key="1">
    <source>
        <dbReference type="EMBL" id="KKK42317.1"/>
    </source>
</evidence>
<proteinExistence type="predicted"/>
<protein>
    <submittedName>
        <fullName evidence="1">Uncharacterized protein</fullName>
    </submittedName>
</protein>